<evidence type="ECO:0000313" key="9">
    <source>
        <dbReference type="Ensembl" id="ENSORLP00000042504.1"/>
    </source>
</evidence>
<dbReference type="Ensembl" id="ENSORLT00000035682.1">
    <property type="protein sequence ID" value="ENSORLP00000042504.1"/>
    <property type="gene ID" value="ENSORLG00000019295.2"/>
</dbReference>
<evidence type="ECO:0000256" key="7">
    <source>
        <dbReference type="ARBA" id="ARBA00023157"/>
    </source>
</evidence>
<keyword evidence="5" id="KW-0879">Wnt signaling pathway</keyword>
<name>A0A3B3IFB7_ORYLA</name>
<proteinExistence type="inferred from homology"/>
<dbReference type="Proteomes" id="UP000001038">
    <property type="component" value="Chromosome 6"/>
</dbReference>
<organism evidence="9 10">
    <name type="scientific">Oryzias latipes</name>
    <name type="common">Japanese rice fish</name>
    <name type="synonym">Japanese killifish</name>
    <dbReference type="NCBI Taxonomy" id="8090"/>
    <lineage>
        <taxon>Eukaryota</taxon>
        <taxon>Metazoa</taxon>
        <taxon>Chordata</taxon>
        <taxon>Craniata</taxon>
        <taxon>Vertebrata</taxon>
        <taxon>Euteleostomi</taxon>
        <taxon>Actinopterygii</taxon>
        <taxon>Neopterygii</taxon>
        <taxon>Teleostei</taxon>
        <taxon>Neoteleostei</taxon>
        <taxon>Acanthomorphata</taxon>
        <taxon>Ovalentaria</taxon>
        <taxon>Atherinomorphae</taxon>
        <taxon>Beloniformes</taxon>
        <taxon>Adrianichthyidae</taxon>
        <taxon>Oryziinae</taxon>
        <taxon>Oryzias</taxon>
    </lineage>
</organism>
<dbReference type="AlphaFoldDB" id="A0A3B3IFB7"/>
<dbReference type="GeneTree" id="ENSGT00390000000221"/>
<comment type="similarity">
    <text evidence="2">Belongs to the dickkopf family.</text>
</comment>
<evidence type="ECO:0000259" key="8">
    <source>
        <dbReference type="Pfam" id="PF04706"/>
    </source>
</evidence>
<keyword evidence="3" id="KW-0217">Developmental protein</keyword>
<dbReference type="GO" id="GO:0090090">
    <property type="term" value="P:negative regulation of canonical Wnt signaling pathway"/>
    <property type="evidence" value="ECO:0000318"/>
    <property type="project" value="GO_Central"/>
</dbReference>
<reference evidence="9 10" key="1">
    <citation type="journal article" date="2007" name="Nature">
        <title>The medaka draft genome and insights into vertebrate genome evolution.</title>
        <authorList>
            <person name="Kasahara M."/>
            <person name="Naruse K."/>
            <person name="Sasaki S."/>
            <person name="Nakatani Y."/>
            <person name="Qu W."/>
            <person name="Ahsan B."/>
            <person name="Yamada T."/>
            <person name="Nagayasu Y."/>
            <person name="Doi K."/>
            <person name="Kasai Y."/>
            <person name="Jindo T."/>
            <person name="Kobayashi D."/>
            <person name="Shimada A."/>
            <person name="Toyoda A."/>
            <person name="Kuroki Y."/>
            <person name="Fujiyama A."/>
            <person name="Sasaki T."/>
            <person name="Shimizu A."/>
            <person name="Asakawa S."/>
            <person name="Shimizu N."/>
            <person name="Hashimoto S."/>
            <person name="Yang J."/>
            <person name="Lee Y."/>
            <person name="Matsushima K."/>
            <person name="Sugano S."/>
            <person name="Sakaizumi M."/>
            <person name="Narita T."/>
            <person name="Ohishi K."/>
            <person name="Haga S."/>
            <person name="Ohta F."/>
            <person name="Nomoto H."/>
            <person name="Nogata K."/>
            <person name="Morishita T."/>
            <person name="Endo T."/>
            <person name="Shin-I T."/>
            <person name="Takeda H."/>
            <person name="Morishita S."/>
            <person name="Kohara Y."/>
        </authorList>
    </citation>
    <scope>NUCLEOTIDE SEQUENCE [LARGE SCALE GENOMIC DNA]</scope>
    <source>
        <strain evidence="9 10">Hd-rR</strain>
    </source>
</reference>
<feature type="domain" description="Dickkopf N-terminal cysteine-rich" evidence="8">
    <location>
        <begin position="87"/>
        <end position="133"/>
    </location>
</feature>
<dbReference type="InterPro" id="IPR039863">
    <property type="entry name" value="DKK1-4"/>
</dbReference>
<keyword evidence="10" id="KW-1185">Reference proteome</keyword>
<dbReference type="STRING" id="8090.ENSORLP00000042504"/>
<accession>A0A3B3IFB7</accession>
<protein>
    <submittedName>
        <fullName evidence="9">Dickkopf WNT signaling pathway inhibitor 3b</fullName>
    </submittedName>
</protein>
<dbReference type="CDD" id="cd23274">
    <property type="entry name" value="Dkk3_Cys2"/>
    <property type="match status" value="1"/>
</dbReference>
<dbReference type="InterPro" id="IPR047300">
    <property type="entry name" value="Dkk3_Cys2"/>
</dbReference>
<dbReference type="GO" id="GO:0048019">
    <property type="term" value="F:receptor antagonist activity"/>
    <property type="evidence" value="ECO:0000318"/>
    <property type="project" value="GO_Central"/>
</dbReference>
<dbReference type="GO" id="GO:0002088">
    <property type="term" value="P:lens development in camera-type eye"/>
    <property type="evidence" value="ECO:0007669"/>
    <property type="project" value="Ensembl"/>
</dbReference>
<dbReference type="PANTHER" id="PTHR12113">
    <property type="entry name" value="DICKKOPF3-LIKE 3"/>
    <property type="match status" value="1"/>
</dbReference>
<dbReference type="PANTHER" id="PTHR12113:SF8">
    <property type="entry name" value="DICKKOPF-RELATED PROTEIN 3"/>
    <property type="match status" value="1"/>
</dbReference>
<dbReference type="Pfam" id="PF04706">
    <property type="entry name" value="Dickkopf_N"/>
    <property type="match status" value="1"/>
</dbReference>
<evidence type="ECO:0000256" key="4">
    <source>
        <dbReference type="ARBA" id="ARBA00022525"/>
    </source>
</evidence>
<dbReference type="InterPro" id="IPR006796">
    <property type="entry name" value="Dickkopf_N"/>
</dbReference>
<evidence type="ECO:0000256" key="1">
    <source>
        <dbReference type="ARBA" id="ARBA00004613"/>
    </source>
</evidence>
<evidence type="ECO:0000256" key="2">
    <source>
        <dbReference type="ARBA" id="ARBA00010842"/>
    </source>
</evidence>
<keyword evidence="6" id="KW-0732">Signal</keyword>
<evidence type="ECO:0000256" key="5">
    <source>
        <dbReference type="ARBA" id="ARBA00022687"/>
    </source>
</evidence>
<reference evidence="9" key="3">
    <citation type="submission" date="2025-09" db="UniProtKB">
        <authorList>
            <consortium name="Ensembl"/>
        </authorList>
    </citation>
    <scope>IDENTIFICATION</scope>
    <source>
        <strain evidence="9">Hd-rR</strain>
    </source>
</reference>
<evidence type="ECO:0000256" key="6">
    <source>
        <dbReference type="ARBA" id="ARBA00022729"/>
    </source>
</evidence>
<sequence>SWRAPGRVLTLKRAAVKPERPVKRPERVGSGPNPSLSAAETHISLNEMFQELGELMEDTQHILGEAVDQVCCLFVLEIGGFGGCCYECMVDEDCGDLKYCLYEIQSSRCLPCTASDMDEECCSTQMCVWGQCTANVSRGTEGTICQGQNDCRPELCCAFQRGKLLFPVCNPKPQRGESCLNHPNLLMDMLAWDQEGPRDHCQCADHLQCRHESAWHSLFRLKVSGINLLPVCLTDCKVQELFNRHRIKRQRGPAQDYTPLCLCCRQDLELWSENNANTNMLQGASHLDALVAVRLLHGCNIAVAQWQ</sequence>
<keyword evidence="7" id="KW-1015">Disulfide bond</keyword>
<dbReference type="Bgee" id="ENSORLG00000019295">
    <property type="expression patterns" value="Expressed in bone element and 14 other cell types or tissues"/>
</dbReference>
<dbReference type="GO" id="GO:0005615">
    <property type="term" value="C:extracellular space"/>
    <property type="evidence" value="ECO:0000318"/>
    <property type="project" value="GO_Central"/>
</dbReference>
<dbReference type="InParanoid" id="A0A3B3IFB7"/>
<dbReference type="GO" id="GO:0039706">
    <property type="term" value="F:co-receptor binding"/>
    <property type="evidence" value="ECO:0000318"/>
    <property type="project" value="GO_Central"/>
</dbReference>
<dbReference type="GO" id="GO:0016055">
    <property type="term" value="P:Wnt signaling pathway"/>
    <property type="evidence" value="ECO:0007669"/>
    <property type="project" value="UniProtKB-KW"/>
</dbReference>
<keyword evidence="4" id="KW-0964">Secreted</keyword>
<dbReference type="Gene3D" id="2.10.80.10">
    <property type="entry name" value="Lipase, subunit A"/>
    <property type="match status" value="1"/>
</dbReference>
<evidence type="ECO:0000256" key="3">
    <source>
        <dbReference type="ARBA" id="ARBA00022473"/>
    </source>
</evidence>
<evidence type="ECO:0000313" key="10">
    <source>
        <dbReference type="Proteomes" id="UP000001038"/>
    </source>
</evidence>
<comment type="subcellular location">
    <subcellularLocation>
        <location evidence="1">Secreted</location>
    </subcellularLocation>
</comment>
<reference evidence="9" key="2">
    <citation type="submission" date="2025-08" db="UniProtKB">
        <authorList>
            <consortium name="Ensembl"/>
        </authorList>
    </citation>
    <scope>IDENTIFICATION</scope>
    <source>
        <strain evidence="9">Hd-rR</strain>
    </source>
</reference>